<evidence type="ECO:0000313" key="1">
    <source>
        <dbReference type="EMBL" id="REJ50504.1"/>
    </source>
</evidence>
<name>A0A3E0LSS3_9CHRO</name>
<sequence>MLLPCLNSQKIELGNVEMWMNEQVNPTLKFCIHCGKKVDKYQYSSIDYGDVYEYGNDVFSLAHYLRNRSGVVTYQCSCHDEELLAPNLCNTGSCCPDCGHFMNFFAEYCGVCSRKLWFGE</sequence>
<dbReference type="EMBL" id="QQWD01000018">
    <property type="protein sequence ID" value="REJ50504.1"/>
    <property type="molecule type" value="Genomic_DNA"/>
</dbReference>
<dbReference type="Proteomes" id="UP000257002">
    <property type="component" value="Unassembled WGS sequence"/>
</dbReference>
<protein>
    <submittedName>
        <fullName evidence="1">Uncharacterized protein</fullName>
    </submittedName>
</protein>
<accession>A0A3E0LSS3</accession>
<proteinExistence type="predicted"/>
<organism evidence="1 2">
    <name type="scientific">Microcystis wesenbergii TW10</name>
    <dbReference type="NCBI Taxonomy" id="2060474"/>
    <lineage>
        <taxon>Bacteria</taxon>
        <taxon>Bacillati</taxon>
        <taxon>Cyanobacteriota</taxon>
        <taxon>Cyanophyceae</taxon>
        <taxon>Oscillatoriophycideae</taxon>
        <taxon>Chroococcales</taxon>
        <taxon>Microcystaceae</taxon>
        <taxon>Microcystis</taxon>
    </lineage>
</organism>
<gene>
    <name evidence="1" type="ORF">DWQ51_15730</name>
</gene>
<reference evidence="1 2" key="1">
    <citation type="submission" date="2017-10" db="EMBL/GenBank/DDBJ databases">
        <title>A large-scale comparative metagenomic study reveals the eutrophication-driven functional interactions in six Microcystis-epibionts communities.</title>
        <authorList>
            <person name="Li Q."/>
            <person name="Lin F."/>
        </authorList>
    </citation>
    <scope>NUCLEOTIDE SEQUENCE [LARGE SCALE GENOMIC DNA]</scope>
    <source>
        <strain evidence="1">TW10</strain>
    </source>
</reference>
<evidence type="ECO:0000313" key="2">
    <source>
        <dbReference type="Proteomes" id="UP000257002"/>
    </source>
</evidence>
<comment type="caution">
    <text evidence="1">The sequence shown here is derived from an EMBL/GenBank/DDBJ whole genome shotgun (WGS) entry which is preliminary data.</text>
</comment>
<dbReference type="AlphaFoldDB" id="A0A3E0LSS3"/>